<gene>
    <name evidence="1" type="ORF">AMQ22_00061</name>
</gene>
<dbReference type="AlphaFoldDB" id="A0A150J9D7"/>
<reference evidence="1 2" key="1">
    <citation type="journal article" date="2016" name="ISME J.">
        <title>Chasing the elusive Euryarchaeota class WSA2: genomes reveal a uniquely fastidious methyl-reducing methanogen.</title>
        <authorList>
            <person name="Nobu M.K."/>
            <person name="Narihiro T."/>
            <person name="Kuroda K."/>
            <person name="Mei R."/>
            <person name="Liu W.T."/>
        </authorList>
    </citation>
    <scope>NUCLEOTIDE SEQUENCE [LARGE SCALE GENOMIC DNA]</scope>
    <source>
        <strain evidence="1">U1lsi0528_Bin055</strain>
    </source>
</reference>
<dbReference type="EMBL" id="LNGC01000001">
    <property type="protein sequence ID" value="KYC53862.1"/>
    <property type="molecule type" value="Genomic_DNA"/>
</dbReference>
<evidence type="ECO:0000313" key="2">
    <source>
        <dbReference type="Proteomes" id="UP000075398"/>
    </source>
</evidence>
<proteinExistence type="predicted"/>
<dbReference type="Proteomes" id="UP000075398">
    <property type="component" value="Unassembled WGS sequence"/>
</dbReference>
<evidence type="ECO:0000313" key="1">
    <source>
        <dbReference type="EMBL" id="KYC53862.1"/>
    </source>
</evidence>
<accession>A0A150J9D7</accession>
<protein>
    <submittedName>
        <fullName evidence="1">Uncharacterized protein</fullName>
    </submittedName>
</protein>
<sequence>MGVIFSDDFSGSGLDPEKWDTIAVGNTIYSVGSSKLSITSCDPNTWFGENVTQHGNQIRPIIDLPELEGLPDDYIITFNIRCVNNVSSSLGINQVALVRDNGDLVVGIGYMDYEGGVNQSRRYCKAENSFSYKTPSWDQSISDDQIIKPVDSDDSMEITIEKSGSTITLSDENGVVGTVDITNTPSAIAIITGRYPNYSFYGTTEISNFSVTSSYTPLQVKRVRAKVGIMEGIIKRVRANVWVMPDRRVFVRSKVGILEQAKKVVRAKVNIIDDKPPTRLVKKFVRAKVDVEELQRVFVRAKVNVDNDETSIELFAQVVIRAEEYDEGSEGFEFIVGDKRYDS</sequence>
<comment type="caution">
    <text evidence="1">The sequence shown here is derived from an EMBL/GenBank/DDBJ whole genome shotgun (WGS) entry which is preliminary data.</text>
</comment>
<name>A0A150J9D7_9EURY</name>
<organism evidence="1 2">
    <name type="scientific">Candidatus Methanofastidiosum methylothiophilum</name>
    <dbReference type="NCBI Taxonomy" id="1705564"/>
    <lineage>
        <taxon>Archaea</taxon>
        <taxon>Methanobacteriati</taxon>
        <taxon>Methanobacteriota</taxon>
        <taxon>Stenosarchaea group</taxon>
        <taxon>Candidatus Methanofastidiosia</taxon>
        <taxon>Candidatus Methanofastidiosales</taxon>
        <taxon>Candidatus Methanofastidiosaceae</taxon>
        <taxon>Candidatus Methanofastidiosum</taxon>
    </lineage>
</organism>